<dbReference type="InterPro" id="IPR036249">
    <property type="entry name" value="Thioredoxin-like_sf"/>
</dbReference>
<dbReference type="RefSeq" id="WP_343860211.1">
    <property type="nucleotide sequence ID" value="NZ_BAAAFD010000006.1"/>
</dbReference>
<dbReference type="Proteomes" id="UP001500359">
    <property type="component" value="Unassembled WGS sequence"/>
</dbReference>
<dbReference type="SUPFAM" id="SSF52833">
    <property type="entry name" value="Thioredoxin-like"/>
    <property type="match status" value="1"/>
</dbReference>
<gene>
    <name evidence="1" type="ORF">GCM10009114_23660</name>
</gene>
<evidence type="ECO:0000313" key="1">
    <source>
        <dbReference type="EMBL" id="GAA0857524.1"/>
    </source>
</evidence>
<dbReference type="EMBL" id="BAAAFD010000006">
    <property type="protein sequence ID" value="GAA0857524.1"/>
    <property type="molecule type" value="Genomic_DNA"/>
</dbReference>
<evidence type="ECO:0000313" key="2">
    <source>
        <dbReference type="Proteomes" id="UP001500359"/>
    </source>
</evidence>
<protein>
    <recommendedName>
        <fullName evidence="3">TlpA family protein disulfide reductase</fullName>
    </recommendedName>
</protein>
<proteinExistence type="predicted"/>
<evidence type="ECO:0008006" key="3">
    <source>
        <dbReference type="Google" id="ProtNLM"/>
    </source>
</evidence>
<dbReference type="Gene3D" id="3.40.30.10">
    <property type="entry name" value="Glutaredoxin"/>
    <property type="match status" value="1"/>
</dbReference>
<reference evidence="1 2" key="1">
    <citation type="journal article" date="2019" name="Int. J. Syst. Evol. Microbiol.">
        <title>The Global Catalogue of Microorganisms (GCM) 10K type strain sequencing project: providing services to taxonomists for standard genome sequencing and annotation.</title>
        <authorList>
            <consortium name="The Broad Institute Genomics Platform"/>
            <consortium name="The Broad Institute Genome Sequencing Center for Infectious Disease"/>
            <person name="Wu L."/>
            <person name="Ma J."/>
        </authorList>
    </citation>
    <scope>NUCLEOTIDE SEQUENCE [LARGE SCALE GENOMIC DNA]</scope>
    <source>
        <strain evidence="1 2">JCM 15896</strain>
    </source>
</reference>
<sequence length="171" mass="19565">MKWIVKHKARLLRWSRDLLIGASIIYAITLWQGRHLLDDDGTVVVDNVHLATLNNDVQPLFVSDKRTLVYFFAPWCAICELSIGNLDHLSDPELRVVRVALDYQSQNEVEDFVNRSNVKGVVLLGSNQLKQKFKVPGYPTYYLLNEQQQVVGHSFGYSSAMGLKLKNYLNK</sequence>
<comment type="caution">
    <text evidence="1">The sequence shown here is derived from an EMBL/GenBank/DDBJ whole genome shotgun (WGS) entry which is preliminary data.</text>
</comment>
<accession>A0ABN1LLE8</accession>
<keyword evidence="2" id="KW-1185">Reference proteome</keyword>
<organism evidence="1 2">
    <name type="scientific">Aliiglaciecola litoralis</name>
    <dbReference type="NCBI Taxonomy" id="582857"/>
    <lineage>
        <taxon>Bacteria</taxon>
        <taxon>Pseudomonadati</taxon>
        <taxon>Pseudomonadota</taxon>
        <taxon>Gammaproteobacteria</taxon>
        <taxon>Alteromonadales</taxon>
        <taxon>Alteromonadaceae</taxon>
        <taxon>Aliiglaciecola</taxon>
    </lineage>
</organism>
<name>A0ABN1LLE8_9ALTE</name>